<proteinExistence type="predicted"/>
<reference evidence="2" key="1">
    <citation type="submission" date="2023-06" db="EMBL/GenBank/DDBJ databases">
        <title>Genome-scale phylogeny and comparative genomics of the fungal order Sordariales.</title>
        <authorList>
            <consortium name="Lawrence Berkeley National Laboratory"/>
            <person name="Hensen N."/>
            <person name="Bonometti L."/>
            <person name="Westerberg I."/>
            <person name="Brannstrom I.O."/>
            <person name="Guillou S."/>
            <person name="Cros-Aarteil S."/>
            <person name="Calhoun S."/>
            <person name="Haridas S."/>
            <person name="Kuo A."/>
            <person name="Mondo S."/>
            <person name="Pangilinan J."/>
            <person name="Riley R."/>
            <person name="Labutti K."/>
            <person name="Andreopoulos B."/>
            <person name="Lipzen A."/>
            <person name="Chen C."/>
            <person name="Yanf M."/>
            <person name="Daum C."/>
            <person name="Ng V."/>
            <person name="Clum A."/>
            <person name="Steindorff A."/>
            <person name="Ohm R."/>
            <person name="Martin F."/>
            <person name="Silar P."/>
            <person name="Natvig D."/>
            <person name="Lalanne C."/>
            <person name="Gautier V."/>
            <person name="Ament-Velasquez S.L."/>
            <person name="Kruys A."/>
            <person name="Hutchinson M.I."/>
            <person name="Powell A.J."/>
            <person name="Barry K."/>
            <person name="Miller A.N."/>
            <person name="Grigoriev I.V."/>
            <person name="Debuchy R."/>
            <person name="Gladieux P."/>
            <person name="Thoren M.H."/>
            <person name="Johannesson H."/>
        </authorList>
    </citation>
    <scope>NUCLEOTIDE SEQUENCE</scope>
    <source>
        <strain evidence="2">CBS 540.89</strain>
    </source>
</reference>
<dbReference type="InterPro" id="IPR001810">
    <property type="entry name" value="F-box_dom"/>
</dbReference>
<evidence type="ECO:0000259" key="1">
    <source>
        <dbReference type="Pfam" id="PF12937"/>
    </source>
</evidence>
<keyword evidence="3" id="KW-1185">Reference proteome</keyword>
<dbReference type="InterPro" id="IPR036047">
    <property type="entry name" value="F-box-like_dom_sf"/>
</dbReference>
<accession>A0AA40AN99</accession>
<protein>
    <recommendedName>
        <fullName evidence="1">F-box domain-containing protein</fullName>
    </recommendedName>
</protein>
<dbReference type="Proteomes" id="UP001172159">
    <property type="component" value="Unassembled WGS sequence"/>
</dbReference>
<evidence type="ECO:0000313" key="3">
    <source>
        <dbReference type="Proteomes" id="UP001172159"/>
    </source>
</evidence>
<dbReference type="SUPFAM" id="SSF81383">
    <property type="entry name" value="F-box domain"/>
    <property type="match status" value="1"/>
</dbReference>
<dbReference type="EMBL" id="JAUKTV010000013">
    <property type="protein sequence ID" value="KAK0718979.1"/>
    <property type="molecule type" value="Genomic_DNA"/>
</dbReference>
<gene>
    <name evidence="2" type="ORF">B0T21DRAFT_414996</name>
</gene>
<sequence length="315" mass="35955">MAPVTRRSRMKVYAFRPRKQQAVKPQTNKQPRIYQATGRKRPRTWRRRIRDAVTETVAPKPAQPLGAFSRLPNEVIFNIISADLDIPTLANIRRVCKFFRKVVDCEVKQYVKLVERVPQLVQRIILQNPAPLSCKSIHAKFQTLVCKRCNKDTESIYQYAFNLITGEMVCSTCSGSIGIRRTYHLQRISHALPQIPAVILPWIEGHLKKHLKKAGVAFTNDTLAKIPHIRVLNPWNMDCKPRNNGKRPSGRTVICYDAKAVQEQFGLEKKIRCGCDKTGYPVSEEAIYENRATLIPATMFLRGTPGRDPLEDLAI</sequence>
<dbReference type="Pfam" id="PF12937">
    <property type="entry name" value="F-box-like"/>
    <property type="match status" value="1"/>
</dbReference>
<name>A0AA40AN99_9PEZI</name>
<organism evidence="2 3">
    <name type="scientific">Apiosordaria backusii</name>
    <dbReference type="NCBI Taxonomy" id="314023"/>
    <lineage>
        <taxon>Eukaryota</taxon>
        <taxon>Fungi</taxon>
        <taxon>Dikarya</taxon>
        <taxon>Ascomycota</taxon>
        <taxon>Pezizomycotina</taxon>
        <taxon>Sordariomycetes</taxon>
        <taxon>Sordariomycetidae</taxon>
        <taxon>Sordariales</taxon>
        <taxon>Lasiosphaeriaceae</taxon>
        <taxon>Apiosordaria</taxon>
    </lineage>
</organism>
<evidence type="ECO:0000313" key="2">
    <source>
        <dbReference type="EMBL" id="KAK0718979.1"/>
    </source>
</evidence>
<dbReference type="AlphaFoldDB" id="A0AA40AN99"/>
<dbReference type="CDD" id="cd09917">
    <property type="entry name" value="F-box_SF"/>
    <property type="match status" value="1"/>
</dbReference>
<dbReference type="Gene3D" id="1.20.1280.50">
    <property type="match status" value="1"/>
</dbReference>
<comment type="caution">
    <text evidence="2">The sequence shown here is derived from an EMBL/GenBank/DDBJ whole genome shotgun (WGS) entry which is preliminary data.</text>
</comment>
<feature type="domain" description="F-box" evidence="1">
    <location>
        <begin position="68"/>
        <end position="104"/>
    </location>
</feature>